<sequence>MVKKMTFYHIVTAGLKIILVMYLSLSLSSCSQKTEANLTIISCIDQDGEILTGTAEVRINGVLHEIDCSAVNTISYKIAGDRIPLQFSGGEMPGYVLISPSETLPIGESGLEVELGFRSTANMIEIVINTCLDDNELPVDDVLKFTVDDKTYNINCPDGKRIFVEKDQSESDRGIEYAVAGEGFRYSGDGSISFREDQKQYYLTLMVESVANLSINNAPDAYTVALKNENENRTLFFEGQDYFEGLPTGRYLLEIEAEGFETLSETIELVRGDNAITFVSAPVIATGIINFDIIPETANVSVTSIATGEEFPVQSNDQSLALPVGDYSWTADADDYKSESGQIELRRGESNLNITLQPIEVMGELVVAVRPANANISVRNTSNNQIIQPGTNELLQLTPGVYEYDIELAGFNSRTGTVEIRPGSASSITATLSEVSILSFIDDMQQARSITDASRLLRSKPAQAPGLSAENRLRYHNELYRLAVILYEGGDIRDAVNVFEYLVSEDNANFQARLALGNHLVRSASNLNELTEAREFIRPMFGSMRFNYPPNDRQRVELTARYFYALSYYEQIRLTTDTDRMGVVARQAISQLRDVHARFSEVDNLSSDLQNYKNDTLNLIQVVEADILFGIN</sequence>
<evidence type="ECO:0008006" key="4">
    <source>
        <dbReference type="Google" id="ProtNLM"/>
    </source>
</evidence>
<protein>
    <recommendedName>
        <fullName evidence="4">PEGA domain-containing protein</fullName>
    </recommendedName>
</protein>
<evidence type="ECO:0000313" key="2">
    <source>
        <dbReference type="EMBL" id="AXI99945.1"/>
    </source>
</evidence>
<dbReference type="Proteomes" id="UP000254808">
    <property type="component" value="Chromosome"/>
</dbReference>
<evidence type="ECO:0000256" key="1">
    <source>
        <dbReference type="SAM" id="Phobius"/>
    </source>
</evidence>
<name>A0A345UHJ4_9BACT</name>
<reference evidence="2 3" key="1">
    <citation type="submission" date="2018-03" db="EMBL/GenBank/DDBJ databases">
        <title>Phenotypic and genomic properties of Cyclonatronum proteinivorum gen. nov., sp. nov., a haloalkaliphilic bacteroidete from soda lakes possessing Na+-translocating rhodopsin.</title>
        <authorList>
            <person name="Toshchakov S.V."/>
            <person name="Korzhenkov A."/>
            <person name="Samarov N.I."/>
            <person name="Kublanov I.V."/>
            <person name="Muntyan M.S."/>
            <person name="Sorokin D.Y."/>
        </authorList>
    </citation>
    <scope>NUCLEOTIDE SEQUENCE [LARGE SCALE GENOMIC DNA]</scope>
    <source>
        <strain evidence="2 3">Omega</strain>
    </source>
</reference>
<keyword evidence="1" id="KW-0812">Transmembrane</keyword>
<gene>
    <name evidence="2" type="ORF">CYPRO_0662</name>
</gene>
<dbReference type="EMBL" id="CP027806">
    <property type="protein sequence ID" value="AXI99945.1"/>
    <property type="molecule type" value="Genomic_DNA"/>
</dbReference>
<organism evidence="2 3">
    <name type="scientific">Cyclonatronum proteinivorum</name>
    <dbReference type="NCBI Taxonomy" id="1457365"/>
    <lineage>
        <taxon>Bacteria</taxon>
        <taxon>Pseudomonadati</taxon>
        <taxon>Balneolota</taxon>
        <taxon>Balneolia</taxon>
        <taxon>Balneolales</taxon>
        <taxon>Cyclonatronaceae</taxon>
        <taxon>Cyclonatronum</taxon>
    </lineage>
</organism>
<proteinExistence type="predicted"/>
<dbReference type="PROSITE" id="PS51257">
    <property type="entry name" value="PROKAR_LIPOPROTEIN"/>
    <property type="match status" value="1"/>
</dbReference>
<keyword evidence="3" id="KW-1185">Reference proteome</keyword>
<evidence type="ECO:0000313" key="3">
    <source>
        <dbReference type="Proteomes" id="UP000254808"/>
    </source>
</evidence>
<dbReference type="KEGG" id="cprv:CYPRO_0662"/>
<dbReference type="AlphaFoldDB" id="A0A345UHJ4"/>
<keyword evidence="1" id="KW-0472">Membrane</keyword>
<accession>A0A345UHJ4</accession>
<feature type="transmembrane region" description="Helical" evidence="1">
    <location>
        <begin position="7"/>
        <end position="25"/>
    </location>
</feature>
<keyword evidence="1" id="KW-1133">Transmembrane helix</keyword>